<feature type="non-terminal residue" evidence="1">
    <location>
        <position position="1"/>
    </location>
</feature>
<comment type="caution">
    <text evidence="1">The sequence shown here is derived from an EMBL/GenBank/DDBJ whole genome shotgun (WGS) entry which is preliminary data.</text>
</comment>
<sequence>ISKIKERKDIVLFTINRENRDRLIDRISSLILK</sequence>
<gene>
    <name evidence="1" type="ORF">S12H4_51477</name>
</gene>
<dbReference type="AlphaFoldDB" id="X1U9L9"/>
<reference evidence="1" key="1">
    <citation type="journal article" date="2014" name="Front. Microbiol.">
        <title>High frequency of phylogenetically diverse reductive dehalogenase-homologous genes in deep subseafloor sedimentary metagenomes.</title>
        <authorList>
            <person name="Kawai M."/>
            <person name="Futagami T."/>
            <person name="Toyoda A."/>
            <person name="Takaki Y."/>
            <person name="Nishi S."/>
            <person name="Hori S."/>
            <person name="Arai W."/>
            <person name="Tsubouchi T."/>
            <person name="Morono Y."/>
            <person name="Uchiyama I."/>
            <person name="Ito T."/>
            <person name="Fujiyama A."/>
            <person name="Inagaki F."/>
            <person name="Takami H."/>
        </authorList>
    </citation>
    <scope>NUCLEOTIDE SEQUENCE</scope>
    <source>
        <strain evidence="1">Expedition CK06-06</strain>
    </source>
</reference>
<protein>
    <submittedName>
        <fullName evidence="1">Uncharacterized protein</fullName>
    </submittedName>
</protein>
<evidence type="ECO:0000313" key="1">
    <source>
        <dbReference type="EMBL" id="GAJ14184.1"/>
    </source>
</evidence>
<dbReference type="EMBL" id="BARW01032533">
    <property type="protein sequence ID" value="GAJ14184.1"/>
    <property type="molecule type" value="Genomic_DNA"/>
</dbReference>
<name>X1U9L9_9ZZZZ</name>
<accession>X1U9L9</accession>
<proteinExistence type="predicted"/>
<organism evidence="1">
    <name type="scientific">marine sediment metagenome</name>
    <dbReference type="NCBI Taxonomy" id="412755"/>
    <lineage>
        <taxon>unclassified sequences</taxon>
        <taxon>metagenomes</taxon>
        <taxon>ecological metagenomes</taxon>
    </lineage>
</organism>